<reference evidence="10 11" key="1">
    <citation type="submission" date="2020-09" db="EMBL/GenBank/DDBJ databases">
        <title>De no assembly of potato wild relative species, Solanum commersonii.</title>
        <authorList>
            <person name="Cho K."/>
        </authorList>
    </citation>
    <scope>NUCLEOTIDE SEQUENCE [LARGE SCALE GENOMIC DNA]</scope>
    <source>
        <strain evidence="10">LZ3.2</strain>
        <tissue evidence="10">Leaf</tissue>
    </source>
</reference>
<dbReference type="FunFam" id="2.60.40.1120:FF:000033">
    <property type="entry name" value="Rhamnogalacturonate lyase B"/>
    <property type="match status" value="1"/>
</dbReference>
<keyword evidence="6" id="KW-0732">Signal</keyword>
<name>A0A9J5WFF6_SOLCO</name>
<dbReference type="GO" id="GO:0102210">
    <property type="term" value="F:rhamnogalacturonan endolyase activity"/>
    <property type="evidence" value="ECO:0007669"/>
    <property type="project" value="UniProtKB-EC"/>
</dbReference>
<dbReference type="EC" id="4.2.2.23" evidence="4"/>
<comment type="similarity">
    <text evidence="3">Belongs to the polysaccharide lyase 4 family.</text>
</comment>
<dbReference type="CDD" id="cd10316">
    <property type="entry name" value="RGL4_M"/>
    <property type="match status" value="2"/>
</dbReference>
<dbReference type="InterPro" id="IPR029411">
    <property type="entry name" value="RG-lyase_III"/>
</dbReference>
<dbReference type="CDD" id="cd10320">
    <property type="entry name" value="RGL4_N"/>
    <property type="match status" value="2"/>
</dbReference>
<accession>A0A9J5WFF6</accession>
<proteinExistence type="inferred from homology"/>
<dbReference type="InterPro" id="IPR013784">
    <property type="entry name" value="Carb-bd-like_fold"/>
</dbReference>
<dbReference type="InterPro" id="IPR051850">
    <property type="entry name" value="Polysacch_Lyase_4"/>
</dbReference>
<dbReference type="SUPFAM" id="SSF49785">
    <property type="entry name" value="Galactose-binding domain-like"/>
    <property type="match status" value="2"/>
</dbReference>
<evidence type="ECO:0000313" key="10">
    <source>
        <dbReference type="EMBL" id="KAG5574205.1"/>
    </source>
</evidence>
<dbReference type="Gene3D" id="2.70.98.10">
    <property type="match status" value="2"/>
</dbReference>
<dbReference type="GO" id="GO:0030246">
    <property type="term" value="F:carbohydrate binding"/>
    <property type="evidence" value="ECO:0007669"/>
    <property type="project" value="InterPro"/>
</dbReference>
<dbReference type="InterPro" id="IPR008979">
    <property type="entry name" value="Galactose-bd-like_sf"/>
</dbReference>
<organism evidence="10 11">
    <name type="scientific">Solanum commersonii</name>
    <name type="common">Commerson's wild potato</name>
    <name type="synonym">Commerson's nightshade</name>
    <dbReference type="NCBI Taxonomy" id="4109"/>
    <lineage>
        <taxon>Eukaryota</taxon>
        <taxon>Viridiplantae</taxon>
        <taxon>Streptophyta</taxon>
        <taxon>Embryophyta</taxon>
        <taxon>Tracheophyta</taxon>
        <taxon>Spermatophyta</taxon>
        <taxon>Magnoliopsida</taxon>
        <taxon>eudicotyledons</taxon>
        <taxon>Gunneridae</taxon>
        <taxon>Pentapetalae</taxon>
        <taxon>asterids</taxon>
        <taxon>lamiids</taxon>
        <taxon>Solanales</taxon>
        <taxon>Solanaceae</taxon>
        <taxon>Solanoideae</taxon>
        <taxon>Solaneae</taxon>
        <taxon>Solanum</taxon>
    </lineage>
</organism>
<evidence type="ECO:0000256" key="1">
    <source>
        <dbReference type="ARBA" id="ARBA00001324"/>
    </source>
</evidence>
<comment type="caution">
    <text evidence="10">The sequence shown here is derived from an EMBL/GenBank/DDBJ whole genome shotgun (WGS) entry which is preliminary data.</text>
</comment>
<protein>
    <recommendedName>
        <fullName evidence="4">rhamnogalacturonan endolyase</fullName>
        <ecNumber evidence="4">4.2.2.23</ecNumber>
    </recommendedName>
</protein>
<evidence type="ECO:0000259" key="8">
    <source>
        <dbReference type="Pfam" id="PF14683"/>
    </source>
</evidence>
<comment type="catalytic activity">
    <reaction evidence="1">
        <text>Endotype eliminative cleavage of L-alpha-rhamnopyranosyl-(1-&gt;4)-alpha-D-galactopyranosyluronic acid bonds of rhamnogalacturonan I domains in ramified hairy regions of pectin leaving L-rhamnopyranose at the reducing end and 4-deoxy-4,5-unsaturated D-galactopyranosyluronic acid at the non-reducing end.</text>
        <dbReference type="EC" id="4.2.2.23"/>
    </reaction>
</comment>
<gene>
    <name evidence="10" type="ORF">H5410_054339</name>
</gene>
<dbReference type="GO" id="GO:0005975">
    <property type="term" value="P:carbohydrate metabolic process"/>
    <property type="evidence" value="ECO:0007669"/>
    <property type="project" value="InterPro"/>
</dbReference>
<evidence type="ECO:0000256" key="5">
    <source>
        <dbReference type="ARBA" id="ARBA00022525"/>
    </source>
</evidence>
<dbReference type="EMBL" id="JACXVP010000011">
    <property type="protein sequence ID" value="KAG5574205.1"/>
    <property type="molecule type" value="Genomic_DNA"/>
</dbReference>
<feature type="domain" description="Rhamnogalacturonan lyase" evidence="8">
    <location>
        <begin position="275"/>
        <end position="462"/>
    </location>
</feature>
<dbReference type="PANTHER" id="PTHR32018:SF20">
    <property type="entry name" value="RHAMNOGALACTURONAN ENDOLYASE"/>
    <property type="match status" value="1"/>
</dbReference>
<dbReference type="GO" id="GO:0005576">
    <property type="term" value="C:extracellular region"/>
    <property type="evidence" value="ECO:0007669"/>
    <property type="project" value="UniProtKB-SubCell"/>
</dbReference>
<dbReference type="Proteomes" id="UP000824120">
    <property type="component" value="Chromosome 11"/>
</dbReference>
<evidence type="ECO:0000256" key="4">
    <source>
        <dbReference type="ARBA" id="ARBA00012437"/>
    </source>
</evidence>
<keyword evidence="7" id="KW-0456">Lyase</keyword>
<dbReference type="Pfam" id="PF06045">
    <property type="entry name" value="Rhamnogal_lyase"/>
    <property type="match status" value="2"/>
</dbReference>
<keyword evidence="5" id="KW-0964">Secreted</keyword>
<dbReference type="InterPro" id="IPR014718">
    <property type="entry name" value="GH-type_carb-bd"/>
</dbReference>
<feature type="domain" description="Rhamnogalacturonan lyase" evidence="8">
    <location>
        <begin position="904"/>
        <end position="1092"/>
    </location>
</feature>
<evidence type="ECO:0000313" key="11">
    <source>
        <dbReference type="Proteomes" id="UP000824120"/>
    </source>
</evidence>
<dbReference type="OrthoDB" id="2130367at2759"/>
<keyword evidence="11" id="KW-1185">Reference proteome</keyword>
<dbReference type="InterPro" id="IPR011013">
    <property type="entry name" value="Gal_mutarotase_sf_dom"/>
</dbReference>
<comment type="subcellular location">
    <subcellularLocation>
        <location evidence="2">Secreted</location>
    </subcellularLocation>
</comment>
<evidence type="ECO:0000256" key="7">
    <source>
        <dbReference type="ARBA" id="ARBA00023239"/>
    </source>
</evidence>
<feature type="domain" description="Rhamnogalacturonan lyase" evidence="9">
    <location>
        <begin position="198"/>
        <end position="256"/>
    </location>
</feature>
<dbReference type="InterPro" id="IPR029413">
    <property type="entry name" value="RG-lyase_II"/>
</dbReference>
<dbReference type="AlphaFoldDB" id="A0A9J5WFF6"/>
<dbReference type="PANTHER" id="PTHR32018">
    <property type="entry name" value="RHAMNOGALACTURONATE LYASE FAMILY PROTEIN"/>
    <property type="match status" value="1"/>
</dbReference>
<dbReference type="Gene3D" id="2.60.120.260">
    <property type="entry name" value="Galactose-binding domain-like"/>
    <property type="match status" value="2"/>
</dbReference>
<evidence type="ECO:0000256" key="6">
    <source>
        <dbReference type="ARBA" id="ARBA00022729"/>
    </source>
</evidence>
<dbReference type="Pfam" id="PF14683">
    <property type="entry name" value="CBM-like"/>
    <property type="match status" value="2"/>
</dbReference>
<dbReference type="SUPFAM" id="SSF74650">
    <property type="entry name" value="Galactose mutarotase-like"/>
    <property type="match status" value="2"/>
</dbReference>
<dbReference type="Gene3D" id="2.60.40.1120">
    <property type="entry name" value="Carboxypeptidase-like, regulatory domain"/>
    <property type="match status" value="2"/>
</dbReference>
<dbReference type="Pfam" id="PF14686">
    <property type="entry name" value="fn3_3"/>
    <property type="match status" value="2"/>
</dbReference>
<dbReference type="CDD" id="cd10317">
    <property type="entry name" value="RGL4_C"/>
    <property type="match status" value="2"/>
</dbReference>
<dbReference type="SUPFAM" id="SSF49452">
    <property type="entry name" value="Starch-binding domain-like"/>
    <property type="match status" value="2"/>
</dbReference>
<dbReference type="InterPro" id="IPR010325">
    <property type="entry name" value="Rhamnogal_lyase"/>
</dbReference>
<sequence>MAISDERQRIMPTAHDREVGQKLDYSEAVLLTNPNNSFIKGEVDDKYQYSCENKDNRVHGWISPTPRTGFWMITPTDEFRTGGPVKQDLTSHTGPVNLNMFFSTHYAGEVLGLKFRNGEPWKKVFGPVFVYMNSLSPDEPDTLTLWTDAKEQMFVETENWPYNFPLSEDYARADQRGIVSGRLLVRDRYVSQSLMIANSAFIGLAAPGNVGSWQLENKAYQFWTQTDSEGYFLIKNVIPGNYSLYAWVPGFVGDYMYDPYIIKLFIYDAPRNGPTLWEIGIPDRTAAEFFIPDAQPKLLNQLYVVHNQERYRQYGLWDRYTELYPDDDLVFTIGFSNYQTDWFFAHLNRYFYNDDGNKTYAPTTWQVLFDLEDVDQSSNYTLQLALASAHEAELQVRFNDPEIDAPHYSTGLIGKDNAIARHGIHGIYRLYTINVPGSLLGFGTNVMYIKQSRGDMPFRGLMNTSAKENPKLQQVSPPVTLTVTSQYVVIDNGIVQLSLTNPTGSMFGVKYNGIDNLLEPLQETQRGYWDTMWNGKFDTLLASKFSVIAQDDNKVEVSFQKIHDPLNGNNPPLNVDKRYVMLRGSSGFYSYGIFQHLKGWSAVNLDEARIAIKLSKSLFHFMAISDDRQRIMPTEEDRASGQTLDYREAVKITNPSNPRLKDEVDDKYQYTDEIKNIKVHGWISDTPHMGFWVISPSYEYCNGGPMKQDLTSHVGPTSMAIFFSGHYAGPQLGVSLTNGEAWTKVFGPVFFYVNSDSSNDHTILWEDAKRQMNEETNKWPYDFPASIDYLHANQRGSVSGQLMVHDWYINVDPLPALNAYIGLAEPGLVGSWQSETKGYQFWTQIDDSGNFKINNVRPGIYGVYSWVPGVMGDYKFSSYITVTQGKDTYIGQIIFEAPRNGPPLWEIGFPDRTANEFFIPDPLPGLQNYLYTNTTIHKFRQYGLWDRYTDLYPNGDLVYKIGVSDFRKDWFFAHVNRRNKDRSFSATTWQIVFDVKNVDSSGTYHLHIALASASYAHLLVWINTPSKPRPWFDSSPIGMSNAIARHGIHGLYMTFDIEFPGTQLYIGENIIYLKQASVYGPFTGLMYDYIRLEGPSTK</sequence>
<feature type="domain" description="Rhamnogalacturonan lyase" evidence="9">
    <location>
        <begin position="818"/>
        <end position="888"/>
    </location>
</feature>
<evidence type="ECO:0000256" key="2">
    <source>
        <dbReference type="ARBA" id="ARBA00004613"/>
    </source>
</evidence>
<evidence type="ECO:0000256" key="3">
    <source>
        <dbReference type="ARBA" id="ARBA00010418"/>
    </source>
</evidence>
<evidence type="ECO:0000259" key="9">
    <source>
        <dbReference type="Pfam" id="PF14686"/>
    </source>
</evidence>